<evidence type="ECO:0000256" key="6">
    <source>
        <dbReference type="ARBA" id="ARBA00022692"/>
    </source>
</evidence>
<evidence type="ECO:0000259" key="11">
    <source>
        <dbReference type="Pfam" id="PF07219"/>
    </source>
</evidence>
<evidence type="ECO:0000256" key="1">
    <source>
        <dbReference type="ARBA" id="ARBA00002962"/>
    </source>
</evidence>
<comment type="function">
    <text evidence="1">Involved in a late step of protoheme IX synthesis.</text>
</comment>
<dbReference type="NCBIfam" id="TIGR00540">
    <property type="entry name" value="TPR_hemY_coli"/>
    <property type="match status" value="1"/>
</dbReference>
<evidence type="ECO:0000256" key="5">
    <source>
        <dbReference type="ARBA" id="ARBA00022519"/>
    </source>
</evidence>
<comment type="pathway">
    <text evidence="3">Porphyrin-containing compound metabolism; protoheme biosynthesis.</text>
</comment>
<dbReference type="GO" id="GO:0005886">
    <property type="term" value="C:plasma membrane"/>
    <property type="evidence" value="ECO:0007669"/>
    <property type="project" value="UniProtKB-SubCell"/>
</dbReference>
<evidence type="ECO:0000256" key="9">
    <source>
        <dbReference type="ARBA" id="ARBA00023244"/>
    </source>
</evidence>
<accession>A0A089YZT2</accession>
<reference evidence="12 13" key="1">
    <citation type="journal article" date="2015" name="J. Biotechnol.">
        <title>Complete genome sequence of Pseudomonas rhizosphaerae IH5T (=DSM 16299T), a phosphate-solubilizing rhizobacterium for bacterial biofertilizer.</title>
        <authorList>
            <person name="Kwak Y."/>
            <person name="Jung B.K."/>
            <person name="Shin J.H."/>
        </authorList>
    </citation>
    <scope>NUCLEOTIDE SEQUENCE [LARGE SCALE GENOMIC DNA]</scope>
    <source>
        <strain evidence="12">DSM 16299</strain>
    </source>
</reference>
<comment type="subcellular location">
    <subcellularLocation>
        <location evidence="2">Cell inner membrane</location>
        <topology evidence="2">Multi-pass membrane protein</topology>
    </subcellularLocation>
</comment>
<gene>
    <name evidence="12" type="ORF">LT40_17070</name>
</gene>
<evidence type="ECO:0000256" key="4">
    <source>
        <dbReference type="ARBA" id="ARBA00022475"/>
    </source>
</evidence>
<feature type="transmembrane region" description="Helical" evidence="10">
    <location>
        <begin position="47"/>
        <end position="74"/>
    </location>
</feature>
<keyword evidence="13" id="KW-1185">Reference proteome</keyword>
<dbReference type="STRING" id="216142.LT40_17070"/>
<dbReference type="eggNOG" id="COG3071">
    <property type="taxonomic scope" value="Bacteria"/>
</dbReference>
<dbReference type="Proteomes" id="UP000029499">
    <property type="component" value="Chromosome"/>
</dbReference>
<dbReference type="UniPathway" id="UPA00252"/>
<dbReference type="KEGG" id="prh:LT40_17070"/>
<name>A0A089YZT2_9PSED</name>
<dbReference type="OrthoDB" id="7053339at2"/>
<keyword evidence="6 10" id="KW-0812">Transmembrane</keyword>
<dbReference type="GO" id="GO:0042168">
    <property type="term" value="P:heme metabolic process"/>
    <property type="evidence" value="ECO:0007669"/>
    <property type="project" value="InterPro"/>
</dbReference>
<dbReference type="InterPro" id="IPR005254">
    <property type="entry name" value="Heme_biosyn_assoc_TPR_pro"/>
</dbReference>
<evidence type="ECO:0000256" key="8">
    <source>
        <dbReference type="ARBA" id="ARBA00023136"/>
    </source>
</evidence>
<feature type="domain" description="HemY N-terminal" evidence="11">
    <location>
        <begin position="27"/>
        <end position="134"/>
    </location>
</feature>
<evidence type="ECO:0000313" key="12">
    <source>
        <dbReference type="EMBL" id="AIS19010.1"/>
    </source>
</evidence>
<dbReference type="AlphaFoldDB" id="A0A089YZT2"/>
<dbReference type="SUPFAM" id="SSF48452">
    <property type="entry name" value="TPR-like"/>
    <property type="match status" value="1"/>
</dbReference>
<keyword evidence="7 10" id="KW-1133">Transmembrane helix</keyword>
<dbReference type="GO" id="GO:0006779">
    <property type="term" value="P:porphyrin-containing compound biosynthetic process"/>
    <property type="evidence" value="ECO:0007669"/>
    <property type="project" value="UniProtKB-KW"/>
</dbReference>
<evidence type="ECO:0000256" key="2">
    <source>
        <dbReference type="ARBA" id="ARBA00004429"/>
    </source>
</evidence>
<keyword evidence="9" id="KW-0627">Porphyrin biosynthesis</keyword>
<evidence type="ECO:0000313" key="13">
    <source>
        <dbReference type="Proteomes" id="UP000029499"/>
    </source>
</evidence>
<proteinExistence type="predicted"/>
<dbReference type="HOGENOM" id="CLU_037501_2_1_6"/>
<dbReference type="EMBL" id="CP009533">
    <property type="protein sequence ID" value="AIS19010.1"/>
    <property type="molecule type" value="Genomic_DNA"/>
</dbReference>
<dbReference type="InterPro" id="IPR011990">
    <property type="entry name" value="TPR-like_helical_dom_sf"/>
</dbReference>
<keyword evidence="4" id="KW-1003">Cell membrane</keyword>
<dbReference type="Pfam" id="PF07219">
    <property type="entry name" value="HemY_N"/>
    <property type="match status" value="1"/>
</dbReference>
<sequence>MKRFYVILFLVIAAMVGLGLAVAKHPGYVLIDYPHVMRYESGLWTTLLALLALVLLAFIVYLLVSVVVTSGRVVNPWSGRNRSRRVQTSIEKGQLDLAEGRWASAQKHLQYAAEHERQPLLYYLGAARAANELGRYEDSDNLLEQALARQPQAELAIALSHAQLQSDRGDSDGSLQTLQAMHERHPRNVQVLRQLQRVHQQRGDWPAVVKLLPQLRKDKALPASELAELERRAWGENLSVAAHVPGQEPGQGEAGLAALERAWQALSSAQRQEPALVLAYAEQLRQVGAQTQAEEVLRTAQKRQYDTHLARLYGLVIGTDPARQLQTAEGWLKQNTHDAGLLLTLGRLCLQNRLWGKARDYLESSLRLQRSPETCAELARLLAQLGDTERSNLLFQEGLGMLDERLLSAPLPTSVRTL</sequence>
<evidence type="ECO:0000256" key="10">
    <source>
        <dbReference type="SAM" id="Phobius"/>
    </source>
</evidence>
<evidence type="ECO:0000256" key="7">
    <source>
        <dbReference type="ARBA" id="ARBA00022989"/>
    </source>
</evidence>
<dbReference type="InterPro" id="IPR010817">
    <property type="entry name" value="HemY_N"/>
</dbReference>
<keyword evidence="5" id="KW-0997">Cell inner membrane</keyword>
<organism evidence="12 13">
    <name type="scientific">Pseudomonas rhizosphaerae</name>
    <dbReference type="NCBI Taxonomy" id="216142"/>
    <lineage>
        <taxon>Bacteria</taxon>
        <taxon>Pseudomonadati</taxon>
        <taxon>Pseudomonadota</taxon>
        <taxon>Gammaproteobacteria</taxon>
        <taxon>Pseudomonadales</taxon>
        <taxon>Pseudomonadaceae</taxon>
        <taxon>Pseudomonas</taxon>
    </lineage>
</organism>
<evidence type="ECO:0000256" key="3">
    <source>
        <dbReference type="ARBA" id="ARBA00004744"/>
    </source>
</evidence>
<dbReference type="RefSeq" id="WP_043192240.1">
    <property type="nucleotide sequence ID" value="NZ_CP009533.1"/>
</dbReference>
<dbReference type="Gene3D" id="1.25.40.10">
    <property type="entry name" value="Tetratricopeptide repeat domain"/>
    <property type="match status" value="2"/>
</dbReference>
<keyword evidence="8 10" id="KW-0472">Membrane</keyword>
<protein>
    <submittedName>
        <fullName evidence="12">Heme biosynthesis protein HemY</fullName>
    </submittedName>
</protein>